<proteinExistence type="predicted"/>
<evidence type="ECO:0000313" key="2">
    <source>
        <dbReference type="Proteomes" id="UP000308600"/>
    </source>
</evidence>
<sequence length="244" mass="27495">MYWHSTRPRFSRSVRGWGLWVLSAFPWAANEISQPKQRRPFVGYGWMKASPSPSFPMSAEKFETAIKEPLVSVGQPDEIKDVQLLATQQERILSVERAWRNVTVCGAMCLVYPIYVIFVLPVSTEPFLQLNFLVWYWIVPAAISIAVSLLLSLFDSRTERGFSTMNSMCSFGLFLLNLVPLVGAVFSLFLLTGAVRVSSLLGLGLFVASWKLFHAHLACWAVHQPHCEEGEGFDMDELNALFQA</sequence>
<gene>
    <name evidence="1" type="ORF">BDN72DRAFT_839347</name>
</gene>
<name>A0ACD3AY31_9AGAR</name>
<dbReference type="EMBL" id="ML208316">
    <property type="protein sequence ID" value="TFK70261.1"/>
    <property type="molecule type" value="Genomic_DNA"/>
</dbReference>
<evidence type="ECO:0000313" key="1">
    <source>
        <dbReference type="EMBL" id="TFK70261.1"/>
    </source>
</evidence>
<accession>A0ACD3AY31</accession>
<protein>
    <submittedName>
        <fullName evidence="1">Uncharacterized protein</fullName>
    </submittedName>
</protein>
<organism evidence="1 2">
    <name type="scientific">Pluteus cervinus</name>
    <dbReference type="NCBI Taxonomy" id="181527"/>
    <lineage>
        <taxon>Eukaryota</taxon>
        <taxon>Fungi</taxon>
        <taxon>Dikarya</taxon>
        <taxon>Basidiomycota</taxon>
        <taxon>Agaricomycotina</taxon>
        <taxon>Agaricomycetes</taxon>
        <taxon>Agaricomycetidae</taxon>
        <taxon>Agaricales</taxon>
        <taxon>Pluteineae</taxon>
        <taxon>Pluteaceae</taxon>
        <taxon>Pluteus</taxon>
    </lineage>
</organism>
<dbReference type="Proteomes" id="UP000308600">
    <property type="component" value="Unassembled WGS sequence"/>
</dbReference>
<reference evidence="1 2" key="1">
    <citation type="journal article" date="2019" name="Nat. Ecol. Evol.">
        <title>Megaphylogeny resolves global patterns of mushroom evolution.</title>
        <authorList>
            <person name="Varga T."/>
            <person name="Krizsan K."/>
            <person name="Foldi C."/>
            <person name="Dima B."/>
            <person name="Sanchez-Garcia M."/>
            <person name="Sanchez-Ramirez S."/>
            <person name="Szollosi G.J."/>
            <person name="Szarkandi J.G."/>
            <person name="Papp V."/>
            <person name="Albert L."/>
            <person name="Andreopoulos W."/>
            <person name="Angelini C."/>
            <person name="Antonin V."/>
            <person name="Barry K.W."/>
            <person name="Bougher N.L."/>
            <person name="Buchanan P."/>
            <person name="Buyck B."/>
            <person name="Bense V."/>
            <person name="Catcheside P."/>
            <person name="Chovatia M."/>
            <person name="Cooper J."/>
            <person name="Damon W."/>
            <person name="Desjardin D."/>
            <person name="Finy P."/>
            <person name="Geml J."/>
            <person name="Haridas S."/>
            <person name="Hughes K."/>
            <person name="Justo A."/>
            <person name="Karasinski D."/>
            <person name="Kautmanova I."/>
            <person name="Kiss B."/>
            <person name="Kocsube S."/>
            <person name="Kotiranta H."/>
            <person name="LaButti K.M."/>
            <person name="Lechner B.E."/>
            <person name="Liimatainen K."/>
            <person name="Lipzen A."/>
            <person name="Lukacs Z."/>
            <person name="Mihaltcheva S."/>
            <person name="Morgado L.N."/>
            <person name="Niskanen T."/>
            <person name="Noordeloos M.E."/>
            <person name="Ohm R.A."/>
            <person name="Ortiz-Santana B."/>
            <person name="Ovrebo C."/>
            <person name="Racz N."/>
            <person name="Riley R."/>
            <person name="Savchenko A."/>
            <person name="Shiryaev A."/>
            <person name="Soop K."/>
            <person name="Spirin V."/>
            <person name="Szebenyi C."/>
            <person name="Tomsovsky M."/>
            <person name="Tulloss R.E."/>
            <person name="Uehling J."/>
            <person name="Grigoriev I.V."/>
            <person name="Vagvolgyi C."/>
            <person name="Papp T."/>
            <person name="Martin F.M."/>
            <person name="Miettinen O."/>
            <person name="Hibbett D.S."/>
            <person name="Nagy L.G."/>
        </authorList>
    </citation>
    <scope>NUCLEOTIDE SEQUENCE [LARGE SCALE GENOMIC DNA]</scope>
    <source>
        <strain evidence="1 2">NL-1719</strain>
    </source>
</reference>
<keyword evidence="2" id="KW-1185">Reference proteome</keyword>